<protein>
    <submittedName>
        <fullName evidence="3">Neur_chan_LBD domain-containing protein</fullName>
    </submittedName>
</protein>
<evidence type="ECO:0000313" key="2">
    <source>
        <dbReference type="Proteomes" id="UP000492821"/>
    </source>
</evidence>
<reference evidence="3" key="2">
    <citation type="submission" date="2020-10" db="UniProtKB">
        <authorList>
            <consortium name="WormBaseParasite"/>
        </authorList>
    </citation>
    <scope>IDENTIFICATION</scope>
</reference>
<organism evidence="2 3">
    <name type="scientific">Panagrellus redivivus</name>
    <name type="common">Microworm</name>
    <dbReference type="NCBI Taxonomy" id="6233"/>
    <lineage>
        <taxon>Eukaryota</taxon>
        <taxon>Metazoa</taxon>
        <taxon>Ecdysozoa</taxon>
        <taxon>Nematoda</taxon>
        <taxon>Chromadorea</taxon>
        <taxon>Rhabditida</taxon>
        <taxon>Tylenchina</taxon>
        <taxon>Panagrolaimomorpha</taxon>
        <taxon>Panagrolaimoidea</taxon>
        <taxon>Panagrolaimidae</taxon>
        <taxon>Panagrellus</taxon>
    </lineage>
</organism>
<evidence type="ECO:0000313" key="3">
    <source>
        <dbReference type="WBParaSite" id="Pan_g8349.t1"/>
    </source>
</evidence>
<reference evidence="2" key="1">
    <citation type="journal article" date="2013" name="Genetics">
        <title>The draft genome and transcriptome of Panagrellus redivivus are shaped by the harsh demands of a free-living lifestyle.</title>
        <authorList>
            <person name="Srinivasan J."/>
            <person name="Dillman A.R."/>
            <person name="Macchietto M.G."/>
            <person name="Heikkinen L."/>
            <person name="Lakso M."/>
            <person name="Fracchia K.M."/>
            <person name="Antoshechkin I."/>
            <person name="Mortazavi A."/>
            <person name="Wong G."/>
            <person name="Sternberg P.W."/>
        </authorList>
    </citation>
    <scope>NUCLEOTIDE SEQUENCE [LARGE SCALE GENOMIC DNA]</scope>
    <source>
        <strain evidence="2">MT8872</strain>
    </source>
</reference>
<keyword evidence="1" id="KW-0472">Membrane</keyword>
<accession>A0A7E4W8G9</accession>
<proteinExistence type="predicted"/>
<dbReference type="WBParaSite" id="Pan_g8349.t1">
    <property type="protein sequence ID" value="Pan_g8349.t1"/>
    <property type="gene ID" value="Pan_g8349"/>
</dbReference>
<keyword evidence="2" id="KW-1185">Reference proteome</keyword>
<dbReference type="AlphaFoldDB" id="A0A7E4W8G9"/>
<feature type="transmembrane region" description="Helical" evidence="1">
    <location>
        <begin position="297"/>
        <end position="318"/>
    </location>
</feature>
<name>A0A7E4W8G9_PANRE</name>
<evidence type="ECO:0000256" key="1">
    <source>
        <dbReference type="SAM" id="Phobius"/>
    </source>
</evidence>
<sequence length="386" mass="45633">MLSFLKPESNTLPLAELPYGFTKRMSYLANFKVVNNLSQVCPDVTKFRSLIPHPYDQVYITDNHIVARWAKKDTIMFRIWKCMHEFEYTRKTNDSYYTIKPAWKYVILVDEIIDRDKKIYVDDVLILHCEIQNYEKIIPHIFGPYTQLVLHGNITWTQAKQLIHPGVIQVRINARIHLQPTEYADFVKFATRHIRGTWYNFSFYNKAYYHENLFTRLNTACRNDLIVKNDGYDSNTFHVIHQCSTGNVMEYAFVLYAVHNGIGLITLLKLEPISTAFLSLYYNQPTSPSNAFLIRCYYVLSISIILHFIYFMYGPFFIQPMDIISDRILENRPPNGWLTDAKHLILDVIYWIVIRVKNWRDIRNVNIRKVFDSPLLAIVIMLLPFF</sequence>
<keyword evidence="1" id="KW-1133">Transmembrane helix</keyword>
<keyword evidence="1" id="KW-0812">Transmembrane</keyword>
<dbReference type="Proteomes" id="UP000492821">
    <property type="component" value="Unassembled WGS sequence"/>
</dbReference>